<protein>
    <submittedName>
        <fullName evidence="1">Uncharacterized protein</fullName>
    </submittedName>
</protein>
<comment type="caution">
    <text evidence="1">The sequence shown here is derived from an EMBL/GenBank/DDBJ whole genome shotgun (WGS) entry which is preliminary data.</text>
</comment>
<name>A0A2U2B9S0_9BACT</name>
<dbReference type="RefSeq" id="WP_109263898.1">
    <property type="nucleotide sequence ID" value="NZ_QEWP01000005.1"/>
</dbReference>
<evidence type="ECO:0000313" key="1">
    <source>
        <dbReference type="EMBL" id="PWD99797.1"/>
    </source>
</evidence>
<reference evidence="1 2" key="1">
    <citation type="submission" date="2018-05" db="EMBL/GenBank/DDBJ databases">
        <title>Marinilabilia rubrum sp. nov., isolated from saltern sediment.</title>
        <authorList>
            <person name="Zhang R."/>
        </authorList>
    </citation>
    <scope>NUCLEOTIDE SEQUENCE [LARGE SCALE GENOMIC DNA]</scope>
    <source>
        <strain evidence="1 2">WTE16</strain>
    </source>
</reference>
<sequence>MKEQKPDQDQQSILYVYSLYSSFSEVKYLQYTGALVIFFYLMKQNIFPDYREHLLIYDYKDTRRFLWEDKKFMTDVNAVRNNGFLSRARLRAQNYRDMNAHQCTQSGFDFLKSIGFEKTEHAQKIKKHLTCGCGKLYSIDLKDNGPQLICKHCKKSGFEVKGFLFNPNQPVSHPFKPAFI</sequence>
<dbReference type="Proteomes" id="UP000244956">
    <property type="component" value="Unassembled WGS sequence"/>
</dbReference>
<evidence type="ECO:0000313" key="2">
    <source>
        <dbReference type="Proteomes" id="UP000244956"/>
    </source>
</evidence>
<organism evidence="1 2">
    <name type="scientific">Marinilabilia rubra</name>
    <dbReference type="NCBI Taxonomy" id="2162893"/>
    <lineage>
        <taxon>Bacteria</taxon>
        <taxon>Pseudomonadati</taxon>
        <taxon>Bacteroidota</taxon>
        <taxon>Bacteroidia</taxon>
        <taxon>Marinilabiliales</taxon>
        <taxon>Marinilabiliaceae</taxon>
        <taxon>Marinilabilia</taxon>
    </lineage>
</organism>
<proteinExistence type="predicted"/>
<gene>
    <name evidence="1" type="ORF">DDZ16_07835</name>
</gene>
<dbReference type="AlphaFoldDB" id="A0A2U2B9S0"/>
<keyword evidence="2" id="KW-1185">Reference proteome</keyword>
<dbReference type="EMBL" id="QEWP01000005">
    <property type="protein sequence ID" value="PWD99797.1"/>
    <property type="molecule type" value="Genomic_DNA"/>
</dbReference>
<accession>A0A2U2B9S0</accession>